<dbReference type="InterPro" id="IPR036440">
    <property type="entry name" value="Peptidase_C15-like_sf"/>
</dbReference>
<gene>
    <name evidence="5" type="ORF">V2H45_12645</name>
</gene>
<dbReference type="SUPFAM" id="SSF53182">
    <property type="entry name" value="Pyrrolidone carboxyl peptidase (pyroglutamate aminopeptidase)"/>
    <property type="match status" value="1"/>
</dbReference>
<protein>
    <submittedName>
        <fullName evidence="5">Peptidase C15</fullName>
    </submittedName>
</protein>
<organism evidence="5 6">
    <name type="scientific">Tumidithrix elongata BACA0141</name>
    <dbReference type="NCBI Taxonomy" id="2716417"/>
    <lineage>
        <taxon>Bacteria</taxon>
        <taxon>Bacillati</taxon>
        <taxon>Cyanobacteriota</taxon>
        <taxon>Cyanophyceae</taxon>
        <taxon>Pseudanabaenales</taxon>
        <taxon>Pseudanabaenaceae</taxon>
        <taxon>Tumidithrix</taxon>
        <taxon>Tumidithrix elongata</taxon>
    </lineage>
</organism>
<sequence length="169" mass="19066">MTKKVLLTSFATWEAHQVSNSSDDLLGIVAQRGLLSDRMHLARQLPVDFELAPSQAIATIQQFKPDVVICCGMAEMRKVLTVELNAWSQEVTHQTKVNLQKLLTGLTITEISEDAGRYVCNALYHCLLDYFHRHRLDIACIFVHVPILTPANTEAIAQDFLTILHRLKN</sequence>
<dbReference type="EMBL" id="JAZBJZ010000046">
    <property type="protein sequence ID" value="MEE3717605.1"/>
    <property type="molecule type" value="Genomic_DNA"/>
</dbReference>
<evidence type="ECO:0000256" key="1">
    <source>
        <dbReference type="ARBA" id="ARBA00006641"/>
    </source>
</evidence>
<keyword evidence="2" id="KW-0645">Protease</keyword>
<reference evidence="5" key="1">
    <citation type="submission" date="2024-01" db="EMBL/GenBank/DDBJ databases">
        <title>Bank of Algae and Cyanobacteria of the Azores (BACA) strain genomes.</title>
        <authorList>
            <person name="Luz R."/>
            <person name="Cordeiro R."/>
            <person name="Fonseca A."/>
            <person name="Goncalves V."/>
        </authorList>
    </citation>
    <scope>NUCLEOTIDE SEQUENCE</scope>
    <source>
        <strain evidence="5">BACA0141</strain>
    </source>
</reference>
<dbReference type="Gene3D" id="3.40.630.20">
    <property type="entry name" value="Peptidase C15, pyroglutamyl peptidase I-like"/>
    <property type="match status" value="2"/>
</dbReference>
<evidence type="ECO:0000313" key="5">
    <source>
        <dbReference type="EMBL" id="MEE3717605.1"/>
    </source>
</evidence>
<keyword evidence="6" id="KW-1185">Reference proteome</keyword>
<proteinExistence type="inferred from homology"/>
<comment type="similarity">
    <text evidence="1">Belongs to the peptidase C15 family.</text>
</comment>
<dbReference type="Pfam" id="PF01470">
    <property type="entry name" value="Peptidase_C15"/>
    <property type="match status" value="2"/>
</dbReference>
<dbReference type="Proteomes" id="UP001333818">
    <property type="component" value="Unassembled WGS sequence"/>
</dbReference>
<evidence type="ECO:0000256" key="4">
    <source>
        <dbReference type="ARBA" id="ARBA00022807"/>
    </source>
</evidence>
<keyword evidence="3" id="KW-0378">Hydrolase</keyword>
<accession>A0AAW9PT20</accession>
<dbReference type="PANTHER" id="PTHR23402">
    <property type="entry name" value="PROTEASE FAMILY C15 PYROGLUTAMYL-PEPTIDASE I-RELATED"/>
    <property type="match status" value="1"/>
</dbReference>
<keyword evidence="4" id="KW-0788">Thiol protease</keyword>
<dbReference type="PANTHER" id="PTHR23402:SF1">
    <property type="entry name" value="PYROGLUTAMYL-PEPTIDASE I"/>
    <property type="match status" value="1"/>
</dbReference>
<dbReference type="GO" id="GO:0008234">
    <property type="term" value="F:cysteine-type peptidase activity"/>
    <property type="evidence" value="ECO:0007669"/>
    <property type="project" value="UniProtKB-KW"/>
</dbReference>
<comment type="caution">
    <text evidence="5">The sequence shown here is derived from an EMBL/GenBank/DDBJ whole genome shotgun (WGS) entry which is preliminary data.</text>
</comment>
<dbReference type="AlphaFoldDB" id="A0AAW9PT20"/>
<evidence type="ECO:0000256" key="3">
    <source>
        <dbReference type="ARBA" id="ARBA00022801"/>
    </source>
</evidence>
<evidence type="ECO:0000313" key="6">
    <source>
        <dbReference type="Proteomes" id="UP001333818"/>
    </source>
</evidence>
<dbReference type="RefSeq" id="WP_330484034.1">
    <property type="nucleotide sequence ID" value="NZ_JAZBJZ010000046.1"/>
</dbReference>
<dbReference type="GO" id="GO:0006508">
    <property type="term" value="P:proteolysis"/>
    <property type="evidence" value="ECO:0007669"/>
    <property type="project" value="UniProtKB-KW"/>
</dbReference>
<name>A0AAW9PT20_9CYAN</name>
<evidence type="ECO:0000256" key="2">
    <source>
        <dbReference type="ARBA" id="ARBA00022670"/>
    </source>
</evidence>
<dbReference type="InterPro" id="IPR016125">
    <property type="entry name" value="Peptidase_C15-like"/>
</dbReference>